<dbReference type="InterPro" id="IPR004384">
    <property type="entry name" value="RNA_MeTrfase_TrmJ/LasT"/>
</dbReference>
<dbReference type="Pfam" id="PF00881">
    <property type="entry name" value="Nitroreductase"/>
    <property type="match status" value="1"/>
</dbReference>
<dbReference type="GO" id="GO:0016491">
    <property type="term" value="F:oxidoreductase activity"/>
    <property type="evidence" value="ECO:0007669"/>
    <property type="project" value="UniProtKB-KW"/>
</dbReference>
<accession>A0A212IWL5</accession>
<dbReference type="Gene3D" id="1.10.8.590">
    <property type="match status" value="1"/>
</dbReference>
<keyword evidence="3" id="KW-0808">Transferase</keyword>
<sequence length="494" mass="53976">MSSDMSGTDTSRAQPETVTNGAAPAIVLVRPQLAENIGMVARAMLNCALGEMRLVAPNEPATHERAIASSSGADLVLRAAVDYPDTRAAIADCHWVLATTARRREQVKPVMTPHRAAAELRARIAAGQKVAVLFGPERTGLDNDDVSLADAVCEVPLNPAYCSLNLAQAVLLLAYEWYQSGCEAPAYELVMNETAPATKDEVLNLYAHIERELDLCGFLRVEDKRPSMVRNLRALFNRAELTEQDVRTLHGMVAELAHGSLRRARRLGIDVDRLRAAPLPLYTSKPMFDSRFCDQLTQLLVWRRDVRRFSTEPVSETAVAELIEQACLAPSVGNCQPWRFVIVADPGRRARVRASFEAANAEALAGYSGEKAQLYASLKLSGLDRAPVQIAVFADPDPAEGAGLGRRTMPQAVQYSAVAAVQTLWLAARARGLGLGMVSILDPAEVSAVCEVPTDWDLIAYLCIGYPEEEHADPELVRAGWQERLPVETVVFRR</sequence>
<dbReference type="InterPro" id="IPR029026">
    <property type="entry name" value="tRNA_m1G_MTases_N"/>
</dbReference>
<dbReference type="GO" id="GO:0002128">
    <property type="term" value="P:tRNA nucleoside ribose methylation"/>
    <property type="evidence" value="ECO:0007669"/>
    <property type="project" value="TreeGrafter"/>
</dbReference>
<dbReference type="InterPro" id="IPR000415">
    <property type="entry name" value="Nitroreductase-like"/>
</dbReference>
<dbReference type="NCBIfam" id="TIGR02476">
    <property type="entry name" value="BluB"/>
    <property type="match status" value="1"/>
</dbReference>
<dbReference type="Pfam" id="PF00588">
    <property type="entry name" value="SpoU_methylase"/>
    <property type="match status" value="1"/>
</dbReference>
<evidence type="ECO:0000259" key="6">
    <source>
        <dbReference type="Pfam" id="PF00881"/>
    </source>
</evidence>
<dbReference type="InterPro" id="IPR012825">
    <property type="entry name" value="BluB"/>
</dbReference>
<feature type="domain" description="tRNA/rRNA methyltransferase SpoU type" evidence="5">
    <location>
        <begin position="25"/>
        <end position="175"/>
    </location>
</feature>
<comment type="similarity">
    <text evidence="1">Belongs to the class IV-like SAM-binding methyltransferase superfamily. RNA methyltransferase TrmH family.</text>
</comment>
<dbReference type="CDD" id="cd18093">
    <property type="entry name" value="SpoU-like_TrmJ"/>
    <property type="match status" value="1"/>
</dbReference>
<protein>
    <submittedName>
        <fullName evidence="7">Putative cob(II)yrinic acid a,c-diamide reductase (Modular protein)</fullName>
        <ecNumber evidence="7">1.16.8.1</ecNumber>
    </submittedName>
</protein>
<gene>
    <name evidence="7" type="ORF">KL86APRO_10142</name>
</gene>
<dbReference type="GO" id="GO:0008173">
    <property type="term" value="F:RNA methyltransferase activity"/>
    <property type="evidence" value="ECO:0007669"/>
    <property type="project" value="InterPro"/>
</dbReference>
<keyword evidence="4" id="KW-0949">S-adenosyl-L-methionine</keyword>
<evidence type="ECO:0000259" key="5">
    <source>
        <dbReference type="Pfam" id="PF00588"/>
    </source>
</evidence>
<dbReference type="EMBL" id="FLUO01000001">
    <property type="protein sequence ID" value="SBV91569.1"/>
    <property type="molecule type" value="Genomic_DNA"/>
</dbReference>
<dbReference type="GO" id="GO:0005829">
    <property type="term" value="C:cytosol"/>
    <property type="evidence" value="ECO:0007669"/>
    <property type="project" value="TreeGrafter"/>
</dbReference>
<name>A0A212IWL5_9PROT</name>
<dbReference type="Gene3D" id="3.40.109.10">
    <property type="entry name" value="NADH Oxidase"/>
    <property type="match status" value="1"/>
</dbReference>
<dbReference type="InterPro" id="IPR001537">
    <property type="entry name" value="SpoU_MeTrfase"/>
</dbReference>
<dbReference type="EC" id="1.16.8.1" evidence="7"/>
<dbReference type="PANTHER" id="PTHR42786">
    <property type="entry name" value="TRNA/RRNA METHYLTRANSFERASE"/>
    <property type="match status" value="1"/>
</dbReference>
<dbReference type="Gene3D" id="3.40.1280.10">
    <property type="match status" value="1"/>
</dbReference>
<reference evidence="7" key="1">
    <citation type="submission" date="2016-04" db="EMBL/GenBank/DDBJ databases">
        <authorList>
            <person name="Evans L.H."/>
            <person name="Alamgir A."/>
            <person name="Owens N."/>
            <person name="Weber N.D."/>
            <person name="Virtaneva K."/>
            <person name="Barbian K."/>
            <person name="Babar A."/>
            <person name="Rosenke K."/>
        </authorList>
    </citation>
    <scope>NUCLEOTIDE SEQUENCE</scope>
    <source>
        <strain evidence="7">86</strain>
    </source>
</reference>
<dbReference type="InterPro" id="IPR029028">
    <property type="entry name" value="Alpha/beta_knot_MTases"/>
</dbReference>
<evidence type="ECO:0000256" key="2">
    <source>
        <dbReference type="ARBA" id="ARBA00022603"/>
    </source>
</evidence>
<evidence type="ECO:0000313" key="7">
    <source>
        <dbReference type="EMBL" id="SBV91569.1"/>
    </source>
</evidence>
<keyword evidence="2" id="KW-0489">Methyltransferase</keyword>
<dbReference type="PANTHER" id="PTHR42786:SF7">
    <property type="entry name" value="TRNA_RRNA METHYLTRANSFERASE SPOU TYPE DOMAIN-CONTAINING PROTEIN"/>
    <property type="match status" value="1"/>
</dbReference>
<dbReference type="AlphaFoldDB" id="A0A212IWL5"/>
<dbReference type="InterPro" id="IPR029479">
    <property type="entry name" value="Nitroreductase"/>
</dbReference>
<feature type="domain" description="Nitroreductase" evidence="6">
    <location>
        <begin position="301"/>
        <end position="466"/>
    </location>
</feature>
<proteinExistence type="inferred from homology"/>
<dbReference type="CDD" id="cd02145">
    <property type="entry name" value="BluB"/>
    <property type="match status" value="1"/>
</dbReference>
<dbReference type="SUPFAM" id="SSF55469">
    <property type="entry name" value="FMN-dependent nitroreductase-like"/>
    <property type="match status" value="1"/>
</dbReference>
<evidence type="ECO:0000256" key="1">
    <source>
        <dbReference type="ARBA" id="ARBA00007228"/>
    </source>
</evidence>
<dbReference type="SUPFAM" id="SSF75217">
    <property type="entry name" value="alpha/beta knot"/>
    <property type="match status" value="1"/>
</dbReference>
<evidence type="ECO:0000256" key="4">
    <source>
        <dbReference type="ARBA" id="ARBA00022691"/>
    </source>
</evidence>
<dbReference type="GO" id="GO:0003723">
    <property type="term" value="F:RNA binding"/>
    <property type="evidence" value="ECO:0007669"/>
    <property type="project" value="InterPro"/>
</dbReference>
<keyword evidence="7" id="KW-0560">Oxidoreductase</keyword>
<organism evidence="7">
    <name type="scientific">uncultured Alphaproteobacteria bacterium</name>
    <dbReference type="NCBI Taxonomy" id="91750"/>
    <lineage>
        <taxon>Bacteria</taxon>
        <taxon>Pseudomonadati</taxon>
        <taxon>Pseudomonadota</taxon>
        <taxon>Alphaproteobacteria</taxon>
        <taxon>environmental samples</taxon>
    </lineage>
</organism>
<evidence type="ECO:0000256" key="3">
    <source>
        <dbReference type="ARBA" id="ARBA00022679"/>
    </source>
</evidence>